<proteinExistence type="predicted"/>
<dbReference type="Proteomes" id="UP000521943">
    <property type="component" value="Unassembled WGS sequence"/>
</dbReference>
<keyword evidence="3" id="KW-1185">Reference proteome</keyword>
<dbReference type="OrthoDB" id="3234297at2759"/>
<keyword evidence="1" id="KW-0472">Membrane</keyword>
<evidence type="ECO:0000313" key="3">
    <source>
        <dbReference type="Proteomes" id="UP000521943"/>
    </source>
</evidence>
<feature type="transmembrane region" description="Helical" evidence="1">
    <location>
        <begin position="107"/>
        <end position="125"/>
    </location>
</feature>
<name>A0A8H6H7F6_9AGAR</name>
<feature type="transmembrane region" description="Helical" evidence="1">
    <location>
        <begin position="155"/>
        <end position="176"/>
    </location>
</feature>
<feature type="transmembrane region" description="Helical" evidence="1">
    <location>
        <begin position="78"/>
        <end position="95"/>
    </location>
</feature>
<protein>
    <submittedName>
        <fullName evidence="2">Uncharacterized protein</fullName>
    </submittedName>
</protein>
<feature type="transmembrane region" description="Helical" evidence="1">
    <location>
        <begin position="389"/>
        <end position="413"/>
    </location>
</feature>
<keyword evidence="1" id="KW-0812">Transmembrane</keyword>
<organism evidence="2 3">
    <name type="scientific">Ephemerocybe angulata</name>
    <dbReference type="NCBI Taxonomy" id="980116"/>
    <lineage>
        <taxon>Eukaryota</taxon>
        <taxon>Fungi</taxon>
        <taxon>Dikarya</taxon>
        <taxon>Basidiomycota</taxon>
        <taxon>Agaricomycotina</taxon>
        <taxon>Agaricomycetes</taxon>
        <taxon>Agaricomycetidae</taxon>
        <taxon>Agaricales</taxon>
        <taxon>Agaricineae</taxon>
        <taxon>Psathyrellaceae</taxon>
        <taxon>Ephemerocybe</taxon>
    </lineage>
</organism>
<gene>
    <name evidence="2" type="ORF">DFP72DRAFT_1023585</name>
</gene>
<dbReference type="EMBL" id="JACGCI010000213">
    <property type="protein sequence ID" value="KAF6741885.1"/>
    <property type="molecule type" value="Genomic_DNA"/>
</dbReference>
<evidence type="ECO:0000256" key="1">
    <source>
        <dbReference type="SAM" id="Phobius"/>
    </source>
</evidence>
<evidence type="ECO:0000313" key="2">
    <source>
        <dbReference type="EMBL" id="KAF6741885.1"/>
    </source>
</evidence>
<feature type="transmembrane region" description="Helical" evidence="1">
    <location>
        <begin position="433"/>
        <end position="455"/>
    </location>
</feature>
<comment type="caution">
    <text evidence="2">The sequence shown here is derived from an EMBL/GenBank/DDBJ whole genome shotgun (WGS) entry which is preliminary data.</text>
</comment>
<feature type="transmembrane region" description="Helical" evidence="1">
    <location>
        <begin position="476"/>
        <end position="493"/>
    </location>
</feature>
<dbReference type="AlphaFoldDB" id="A0A8H6H7F6"/>
<accession>A0A8H6H7F6</accession>
<feature type="transmembrane region" description="Helical" evidence="1">
    <location>
        <begin position="55"/>
        <end position="71"/>
    </location>
</feature>
<reference evidence="2 3" key="1">
    <citation type="submission" date="2020-07" db="EMBL/GenBank/DDBJ databases">
        <title>Comparative genomics of pyrophilous fungi reveals a link between fire events and developmental genes.</title>
        <authorList>
            <consortium name="DOE Joint Genome Institute"/>
            <person name="Steindorff A.S."/>
            <person name="Carver A."/>
            <person name="Calhoun S."/>
            <person name="Stillman K."/>
            <person name="Liu H."/>
            <person name="Lipzen A."/>
            <person name="Pangilinan J."/>
            <person name="Labutti K."/>
            <person name="Bruns T.D."/>
            <person name="Grigoriev I.V."/>
        </authorList>
    </citation>
    <scope>NUCLEOTIDE SEQUENCE [LARGE SCALE GENOMIC DNA]</scope>
    <source>
        <strain evidence="2 3">CBS 144469</strain>
    </source>
</reference>
<feature type="transmembrane region" description="Helical" evidence="1">
    <location>
        <begin position="365"/>
        <end position="382"/>
    </location>
</feature>
<keyword evidence="1" id="KW-1133">Transmembrane helix</keyword>
<feature type="transmembrane region" description="Helical" evidence="1">
    <location>
        <begin position="333"/>
        <end position="359"/>
    </location>
</feature>
<feature type="transmembrane region" description="Helical" evidence="1">
    <location>
        <begin position="208"/>
        <end position="229"/>
    </location>
</feature>
<sequence length="564" mass="64394">MSSQTSLNNLTELTFSILTNRERYEQAFCIDPPDDFCPFGVPCPNPDVTGIGQQISIYITTVIYAVVIAYIPWLQRPLLYAHLSVLYSLLIAGLISMLKGELSRGDGIFVIVTVASPASLYLWYYSIKSIWKADDFPIEQGNKSKPANQSMEVKIVRLVSLGSLVFEIAMICVLFIPKVKKINFPQTACDMAYGTRALWYNVAWELPVAIQLVCMTVLYCITYGIFWLWTRRQAYEIPAPLLEPFKDNDFDSKNGTTRRENIDLISWTERVLFDQYPNFMNRSLFICIVTIAQISALPNLNYVIQSKDCFGILLIAFGLFRELPRKEANRIKIFAIRIVVFLFFAVVWIARMVFGVFLVPNSADWTILFIACSAASWSWSRFAASNMKIFLPVVTVFLALLLTEANIWIIVIGDPKSLDFGSYSVTAKNARRSFFVIEMLTLLTWIVCWLATSVWPWRRTVTLDKFNKGLWKRGHLLKMFWIILGPHILWIQASNNSNQSHPVDMTFGQIFALIVSVVTIITLLDEAKDVKKDIWIAVLKSDVMYYEEVEQPKHYAPQPGLGLS</sequence>
<feature type="transmembrane region" description="Helical" evidence="1">
    <location>
        <begin position="505"/>
        <end position="524"/>
    </location>
</feature>